<evidence type="ECO:0000259" key="1">
    <source>
        <dbReference type="Pfam" id="PF18935"/>
    </source>
</evidence>
<keyword evidence="3" id="KW-1185">Reference proteome</keyword>
<proteinExistence type="predicted"/>
<dbReference type="RefSeq" id="WP_144911472.1">
    <property type="nucleotide sequence ID" value="NZ_VLLI01000004.1"/>
</dbReference>
<dbReference type="AlphaFoldDB" id="A0A562U6P5"/>
<name>A0A562U6P5_9SPHI</name>
<evidence type="ECO:0000313" key="2">
    <source>
        <dbReference type="EMBL" id="TWJ01480.1"/>
    </source>
</evidence>
<protein>
    <recommendedName>
        <fullName evidence="1">DUF5683 domain-containing protein</fullName>
    </recommendedName>
</protein>
<feature type="domain" description="DUF5683" evidence="1">
    <location>
        <begin position="67"/>
        <end position="218"/>
    </location>
</feature>
<gene>
    <name evidence="2" type="ORF">JN11_01631</name>
</gene>
<sequence>MQFSVSRSVICTLFPLFTFTLKISGQQKNLVFKVVKPDTNQRATDTDVFIKHVPIPQKEKLYHPDSTHSPAKAILKSAIVPGLGQVYNNNIWKVPLIYGALSSLTVTAIYNNRNYQRYLRLYHYYNDISKITIKTRDYVYFEKLLKDNISQAEVAGAADDSQRYFQLSILGLAAVWGIQMIDAYIDAKFAHSFSMDNNLSIKISPSLTTQPVYAANFGAAFIPVVKITLAF</sequence>
<reference evidence="2 3" key="1">
    <citation type="submission" date="2019-07" db="EMBL/GenBank/DDBJ databases">
        <title>Genomic Encyclopedia of Archaeal and Bacterial Type Strains, Phase II (KMG-II): from individual species to whole genera.</title>
        <authorList>
            <person name="Goeker M."/>
        </authorList>
    </citation>
    <scope>NUCLEOTIDE SEQUENCE [LARGE SCALE GENOMIC DNA]</scope>
    <source>
        <strain evidence="2 3">ATCC BAA-1854</strain>
    </source>
</reference>
<dbReference type="InterPro" id="IPR043738">
    <property type="entry name" value="DUF5683"/>
</dbReference>
<dbReference type="EMBL" id="VLLI01000004">
    <property type="protein sequence ID" value="TWJ01480.1"/>
    <property type="molecule type" value="Genomic_DNA"/>
</dbReference>
<organism evidence="2 3">
    <name type="scientific">Mucilaginibacter frigoritolerans</name>
    <dbReference type="NCBI Taxonomy" id="652788"/>
    <lineage>
        <taxon>Bacteria</taxon>
        <taxon>Pseudomonadati</taxon>
        <taxon>Bacteroidota</taxon>
        <taxon>Sphingobacteriia</taxon>
        <taxon>Sphingobacteriales</taxon>
        <taxon>Sphingobacteriaceae</taxon>
        <taxon>Mucilaginibacter</taxon>
    </lineage>
</organism>
<dbReference type="OrthoDB" id="9813910at2"/>
<evidence type="ECO:0000313" key="3">
    <source>
        <dbReference type="Proteomes" id="UP000317010"/>
    </source>
</evidence>
<comment type="caution">
    <text evidence="2">The sequence shown here is derived from an EMBL/GenBank/DDBJ whole genome shotgun (WGS) entry which is preliminary data.</text>
</comment>
<accession>A0A562U6P5</accession>
<dbReference type="Proteomes" id="UP000317010">
    <property type="component" value="Unassembled WGS sequence"/>
</dbReference>
<dbReference type="Pfam" id="PF18935">
    <property type="entry name" value="DUF5683"/>
    <property type="match status" value="1"/>
</dbReference>